<sequence>MSARVKDEKTRPPVSREAVVAAALRQFAERGYRVTTMADIGAALGVRGPSLYKHVTSKQELLADIVFTTMRTLIAAQHRAVEAGGPAAVRLRRAVEAHVRYHATHREQAFVGNRELDSLTEPTRSQILDLRRTYEHGIRAVIEDGCASGEFPATDARLVSFAILDMGMGVATWFRAEGEHDIDSLAYSYADMALRMVGLDTRGRES</sequence>
<dbReference type="GO" id="GO:0000976">
    <property type="term" value="F:transcription cis-regulatory region binding"/>
    <property type="evidence" value="ECO:0007669"/>
    <property type="project" value="TreeGrafter"/>
</dbReference>
<dbReference type="PROSITE" id="PS50977">
    <property type="entry name" value="HTH_TETR_2"/>
    <property type="match status" value="1"/>
</dbReference>
<evidence type="ECO:0000256" key="1">
    <source>
        <dbReference type="ARBA" id="ARBA00023125"/>
    </source>
</evidence>
<dbReference type="PANTHER" id="PTHR30055">
    <property type="entry name" value="HTH-TYPE TRANSCRIPTIONAL REGULATOR RUTR"/>
    <property type="match status" value="1"/>
</dbReference>
<dbReference type="Proteomes" id="UP001138997">
    <property type="component" value="Unassembled WGS sequence"/>
</dbReference>
<gene>
    <name evidence="4" type="ORF">LR394_24270</name>
</gene>
<name>A0A9X1NJ33_9ACTN</name>
<reference evidence="4" key="1">
    <citation type="submission" date="2021-11" db="EMBL/GenBank/DDBJ databases">
        <title>Streptomyces corallinus and Kineosporia corallina sp. nov., two new coral-derived marine actinobacteria.</title>
        <authorList>
            <person name="Buangrab K."/>
            <person name="Sutthacheep M."/>
            <person name="Yeemin T."/>
            <person name="Harunari E."/>
            <person name="Igarashi Y."/>
            <person name="Sripreechasak P."/>
            <person name="Kanchanasin P."/>
            <person name="Tanasupawat S."/>
            <person name="Phongsopitanun W."/>
        </authorList>
    </citation>
    <scope>NUCLEOTIDE SEQUENCE</scope>
    <source>
        <strain evidence="4">JCM 31032</strain>
    </source>
</reference>
<protein>
    <submittedName>
        <fullName evidence="4">TetR/AcrR family transcriptional regulator</fullName>
    </submittedName>
</protein>
<evidence type="ECO:0000256" key="2">
    <source>
        <dbReference type="PROSITE-ProRule" id="PRU00335"/>
    </source>
</evidence>
<dbReference type="PRINTS" id="PR00455">
    <property type="entry name" value="HTHTETR"/>
</dbReference>
<keyword evidence="5" id="KW-1185">Reference proteome</keyword>
<dbReference type="Gene3D" id="1.10.357.10">
    <property type="entry name" value="Tetracycline Repressor, domain 2"/>
    <property type="match status" value="1"/>
</dbReference>
<comment type="caution">
    <text evidence="4">The sequence shown here is derived from an EMBL/GenBank/DDBJ whole genome shotgun (WGS) entry which is preliminary data.</text>
</comment>
<dbReference type="SUPFAM" id="SSF48498">
    <property type="entry name" value="Tetracyclin repressor-like, C-terminal domain"/>
    <property type="match status" value="1"/>
</dbReference>
<dbReference type="Pfam" id="PF17932">
    <property type="entry name" value="TetR_C_24"/>
    <property type="match status" value="1"/>
</dbReference>
<evidence type="ECO:0000313" key="4">
    <source>
        <dbReference type="EMBL" id="MCD5314028.1"/>
    </source>
</evidence>
<evidence type="ECO:0000313" key="5">
    <source>
        <dbReference type="Proteomes" id="UP001138997"/>
    </source>
</evidence>
<feature type="domain" description="HTH tetR-type" evidence="3">
    <location>
        <begin position="13"/>
        <end position="73"/>
    </location>
</feature>
<dbReference type="RefSeq" id="WP_231446210.1">
    <property type="nucleotide sequence ID" value="NZ_JAJOMB010000014.1"/>
</dbReference>
<dbReference type="InterPro" id="IPR041490">
    <property type="entry name" value="KstR2_TetR_C"/>
</dbReference>
<dbReference type="SUPFAM" id="SSF46689">
    <property type="entry name" value="Homeodomain-like"/>
    <property type="match status" value="1"/>
</dbReference>
<organism evidence="4 5">
    <name type="scientific">Kineosporia babensis</name>
    <dbReference type="NCBI Taxonomy" id="499548"/>
    <lineage>
        <taxon>Bacteria</taxon>
        <taxon>Bacillati</taxon>
        <taxon>Actinomycetota</taxon>
        <taxon>Actinomycetes</taxon>
        <taxon>Kineosporiales</taxon>
        <taxon>Kineosporiaceae</taxon>
        <taxon>Kineosporia</taxon>
    </lineage>
</organism>
<evidence type="ECO:0000259" key="3">
    <source>
        <dbReference type="PROSITE" id="PS50977"/>
    </source>
</evidence>
<dbReference type="InterPro" id="IPR050109">
    <property type="entry name" value="HTH-type_TetR-like_transc_reg"/>
</dbReference>
<dbReference type="InterPro" id="IPR001647">
    <property type="entry name" value="HTH_TetR"/>
</dbReference>
<keyword evidence="1 2" id="KW-0238">DNA-binding</keyword>
<dbReference type="InterPro" id="IPR009057">
    <property type="entry name" value="Homeodomain-like_sf"/>
</dbReference>
<dbReference type="Pfam" id="PF00440">
    <property type="entry name" value="TetR_N"/>
    <property type="match status" value="1"/>
</dbReference>
<dbReference type="AlphaFoldDB" id="A0A9X1NJ33"/>
<feature type="DNA-binding region" description="H-T-H motif" evidence="2">
    <location>
        <begin position="36"/>
        <end position="55"/>
    </location>
</feature>
<dbReference type="GO" id="GO:0003700">
    <property type="term" value="F:DNA-binding transcription factor activity"/>
    <property type="evidence" value="ECO:0007669"/>
    <property type="project" value="TreeGrafter"/>
</dbReference>
<accession>A0A9X1NJ33</accession>
<dbReference type="InterPro" id="IPR036271">
    <property type="entry name" value="Tet_transcr_reg_TetR-rel_C_sf"/>
</dbReference>
<proteinExistence type="predicted"/>
<dbReference type="EMBL" id="JAJOMB010000014">
    <property type="protein sequence ID" value="MCD5314028.1"/>
    <property type="molecule type" value="Genomic_DNA"/>
</dbReference>
<dbReference type="PANTHER" id="PTHR30055:SF200">
    <property type="entry name" value="HTH-TYPE TRANSCRIPTIONAL REPRESSOR BDCR"/>
    <property type="match status" value="1"/>
</dbReference>